<protein>
    <submittedName>
        <fullName evidence="10">ABC transport system permease protein</fullName>
    </submittedName>
</protein>
<feature type="domain" description="MacB-like periplasmic core" evidence="9">
    <location>
        <begin position="21"/>
        <end position="247"/>
    </location>
</feature>
<evidence type="ECO:0000313" key="10">
    <source>
        <dbReference type="EMBL" id="MDP9765265.1"/>
    </source>
</evidence>
<comment type="subcellular location">
    <subcellularLocation>
        <location evidence="1">Cell membrane</location>
        <topology evidence="1">Multi-pass membrane protein</topology>
    </subcellularLocation>
</comment>
<accession>A0ABT9MFD4</accession>
<dbReference type="RefSeq" id="WP_307467033.1">
    <property type="nucleotide sequence ID" value="NZ_JAURUR010000009.1"/>
</dbReference>
<feature type="transmembrane region" description="Helical" evidence="7">
    <location>
        <begin position="279"/>
        <end position="302"/>
    </location>
</feature>
<organism evidence="10 11">
    <name type="scientific">Deinococcus enclensis</name>
    <dbReference type="NCBI Taxonomy" id="1049582"/>
    <lineage>
        <taxon>Bacteria</taxon>
        <taxon>Thermotogati</taxon>
        <taxon>Deinococcota</taxon>
        <taxon>Deinococci</taxon>
        <taxon>Deinococcales</taxon>
        <taxon>Deinococcaceae</taxon>
        <taxon>Deinococcus</taxon>
    </lineage>
</organism>
<gene>
    <name evidence="10" type="ORF">QO006_002713</name>
</gene>
<comment type="similarity">
    <text evidence="6">Belongs to the ABC-4 integral membrane protein family.</text>
</comment>
<dbReference type="Proteomes" id="UP001232163">
    <property type="component" value="Unassembled WGS sequence"/>
</dbReference>
<dbReference type="InterPro" id="IPR050250">
    <property type="entry name" value="Macrolide_Exporter_MacB"/>
</dbReference>
<evidence type="ECO:0000256" key="6">
    <source>
        <dbReference type="ARBA" id="ARBA00038076"/>
    </source>
</evidence>
<name>A0ABT9MFD4_9DEIO</name>
<proteinExistence type="inferred from homology"/>
<evidence type="ECO:0000256" key="5">
    <source>
        <dbReference type="ARBA" id="ARBA00023136"/>
    </source>
</evidence>
<feature type="domain" description="ABC3 transporter permease C-terminal" evidence="8">
    <location>
        <begin position="284"/>
        <end position="399"/>
    </location>
</feature>
<evidence type="ECO:0000313" key="11">
    <source>
        <dbReference type="Proteomes" id="UP001232163"/>
    </source>
</evidence>
<dbReference type="InterPro" id="IPR003838">
    <property type="entry name" value="ABC3_permease_C"/>
</dbReference>
<dbReference type="Pfam" id="PF12704">
    <property type="entry name" value="MacB_PCD"/>
    <property type="match status" value="1"/>
</dbReference>
<evidence type="ECO:0000256" key="2">
    <source>
        <dbReference type="ARBA" id="ARBA00022475"/>
    </source>
</evidence>
<dbReference type="InterPro" id="IPR025857">
    <property type="entry name" value="MacB_PCD"/>
</dbReference>
<comment type="caution">
    <text evidence="10">The sequence shown here is derived from an EMBL/GenBank/DDBJ whole genome shotgun (WGS) entry which is preliminary data.</text>
</comment>
<dbReference type="EMBL" id="JAURUR010000009">
    <property type="protein sequence ID" value="MDP9765265.1"/>
    <property type="molecule type" value="Genomic_DNA"/>
</dbReference>
<feature type="transmembrane region" description="Helical" evidence="7">
    <location>
        <begin position="21"/>
        <end position="42"/>
    </location>
</feature>
<evidence type="ECO:0000256" key="4">
    <source>
        <dbReference type="ARBA" id="ARBA00022989"/>
    </source>
</evidence>
<evidence type="ECO:0000256" key="3">
    <source>
        <dbReference type="ARBA" id="ARBA00022692"/>
    </source>
</evidence>
<reference evidence="10 11" key="1">
    <citation type="submission" date="2023-07" db="EMBL/GenBank/DDBJ databases">
        <title>Genomic Encyclopedia of Type Strains, Phase IV (KMG-IV): sequencing the most valuable type-strain genomes for metagenomic binning, comparative biology and taxonomic classification.</title>
        <authorList>
            <person name="Goeker M."/>
        </authorList>
    </citation>
    <scope>NUCLEOTIDE SEQUENCE [LARGE SCALE GENOMIC DNA]</scope>
    <source>
        <strain evidence="10 11">NIO-1023</strain>
    </source>
</reference>
<feature type="transmembrane region" description="Helical" evidence="7">
    <location>
        <begin position="323"/>
        <end position="346"/>
    </location>
</feature>
<dbReference type="Pfam" id="PF02687">
    <property type="entry name" value="FtsX"/>
    <property type="match status" value="1"/>
</dbReference>
<keyword evidence="5 7" id="KW-0472">Membrane</keyword>
<dbReference type="PANTHER" id="PTHR30572:SF4">
    <property type="entry name" value="ABC TRANSPORTER PERMEASE YTRF"/>
    <property type="match status" value="1"/>
</dbReference>
<evidence type="ECO:0000259" key="9">
    <source>
        <dbReference type="Pfam" id="PF12704"/>
    </source>
</evidence>
<keyword evidence="3 7" id="KW-0812">Transmembrane</keyword>
<evidence type="ECO:0000256" key="1">
    <source>
        <dbReference type="ARBA" id="ARBA00004651"/>
    </source>
</evidence>
<keyword evidence="4 7" id="KW-1133">Transmembrane helix</keyword>
<feature type="transmembrane region" description="Helical" evidence="7">
    <location>
        <begin position="366"/>
        <end position="389"/>
    </location>
</feature>
<evidence type="ECO:0000259" key="8">
    <source>
        <dbReference type="Pfam" id="PF02687"/>
    </source>
</evidence>
<keyword evidence="11" id="KW-1185">Reference proteome</keyword>
<evidence type="ECO:0000256" key="7">
    <source>
        <dbReference type="SAM" id="Phobius"/>
    </source>
</evidence>
<sequence>MNPLESVRSALTAIAANRLRSFLTMLGVIIGVYAVSTMLALGQMATGSVTRQLDSIGGRQITVMPNYPSGRASPAPFTQDDLTALGSLPVTNLSTVTAGVQASTPLYTGDLNLSGTEARYPAVATAMQLEAGRYFTEAENQASQPVMVLSRSAAQKFFGTASPLGQKLRVSRTVTNADGTQTAQREEFTVIGVVGTGSNWLGTAGDQAYIPLNYAWRYYGRRGEYDQLNLRLHRGTDQNWAKERITTLLTARRGEQDFTAESFDQFVSQFKSITGALQALLAGIGGLSLLVGGIGIMNIMLVSVTERTREIGLRKALGAPRRAILGQFLIEAVTLTGLGGCVGYLLSVLSVLVLARAFPEQLGAAALSPVVAALAIGMSALVGLVFGALPARRAASLTPIEALRYE</sequence>
<dbReference type="PANTHER" id="PTHR30572">
    <property type="entry name" value="MEMBRANE COMPONENT OF TRANSPORTER-RELATED"/>
    <property type="match status" value="1"/>
</dbReference>
<keyword evidence="2" id="KW-1003">Cell membrane</keyword>